<dbReference type="AlphaFoldDB" id="A0A0D2C4C5"/>
<dbReference type="HOGENOM" id="CLU_071542_0_0_1"/>
<evidence type="ECO:0000313" key="1">
    <source>
        <dbReference type="EMBL" id="KIW59731.1"/>
    </source>
</evidence>
<organism evidence="1 2">
    <name type="scientific">Exophiala xenobiotica</name>
    <dbReference type="NCBI Taxonomy" id="348802"/>
    <lineage>
        <taxon>Eukaryota</taxon>
        <taxon>Fungi</taxon>
        <taxon>Dikarya</taxon>
        <taxon>Ascomycota</taxon>
        <taxon>Pezizomycotina</taxon>
        <taxon>Eurotiomycetes</taxon>
        <taxon>Chaetothyriomycetidae</taxon>
        <taxon>Chaetothyriales</taxon>
        <taxon>Herpotrichiellaceae</taxon>
        <taxon>Exophiala</taxon>
    </lineage>
</organism>
<dbReference type="OrthoDB" id="4140584at2759"/>
<gene>
    <name evidence="1" type="ORF">PV05_00003</name>
</gene>
<accession>A0A0D2C4C5</accession>
<name>A0A0D2C4C5_9EURO</name>
<protein>
    <submittedName>
        <fullName evidence="1">Uncharacterized protein</fullName>
    </submittedName>
</protein>
<dbReference type="EMBL" id="KN847317">
    <property type="protein sequence ID" value="KIW59731.1"/>
    <property type="molecule type" value="Genomic_DNA"/>
</dbReference>
<dbReference type="Proteomes" id="UP000054342">
    <property type="component" value="Unassembled WGS sequence"/>
</dbReference>
<dbReference type="RefSeq" id="XP_013320315.1">
    <property type="nucleotide sequence ID" value="XM_013464861.1"/>
</dbReference>
<proteinExistence type="predicted"/>
<evidence type="ECO:0000313" key="2">
    <source>
        <dbReference type="Proteomes" id="UP000054342"/>
    </source>
</evidence>
<dbReference type="GeneID" id="25321911"/>
<keyword evidence="2" id="KW-1185">Reference proteome</keyword>
<sequence length="355" mass="38144">MGSQDPVTSHTLPPTLYLVVTMKLSNMRPLTVCLAATLGALAASQSSTPVQCRGSFNGTVGNGTVGSEQQISSTTVRLVNATDANQGVAVDGDHFYSIDNFSITKHNKTTGEPTLQWYGGADGPIIHLDGGVVINGTLYAPHSNYPTAPETSSVEEWNVTTMEHIRSYSFGVNRGSLTWIDQDSTGTWYGTFANYDRVQQGQTQPYGLSMNTQLVRFSPGPESPFQYISQSWIFPEEMVSEIFSPMSNSGGSFGPDGWLYITGHDASAAYAVQIPSAGSVVIWVATVSLPDIAGQGIAWDRSIKSTVANGTLYGISRESRQVVEMNIPLQTCQPNYTLSVGNVYGPGRFVDPDAE</sequence>
<reference evidence="1 2" key="1">
    <citation type="submission" date="2015-01" db="EMBL/GenBank/DDBJ databases">
        <title>The Genome Sequence of Exophiala xenobiotica CBS118157.</title>
        <authorList>
            <consortium name="The Broad Institute Genomics Platform"/>
            <person name="Cuomo C."/>
            <person name="de Hoog S."/>
            <person name="Gorbushina A."/>
            <person name="Stielow B."/>
            <person name="Teixiera M."/>
            <person name="Abouelleil A."/>
            <person name="Chapman S.B."/>
            <person name="Priest M."/>
            <person name="Young S.K."/>
            <person name="Wortman J."/>
            <person name="Nusbaum C."/>
            <person name="Birren B."/>
        </authorList>
    </citation>
    <scope>NUCLEOTIDE SEQUENCE [LARGE SCALE GENOMIC DNA]</scope>
    <source>
        <strain evidence="1 2">CBS 118157</strain>
    </source>
</reference>